<keyword evidence="17" id="KW-1185">Reference proteome</keyword>
<comment type="similarity">
    <text evidence="3 14 15">Belongs to the HemJ family.</text>
</comment>
<evidence type="ECO:0000256" key="11">
    <source>
        <dbReference type="ARBA" id="ARBA00023004"/>
    </source>
</evidence>
<dbReference type="Proteomes" id="UP000676951">
    <property type="component" value="Chromosome"/>
</dbReference>
<dbReference type="GO" id="GO:0046872">
    <property type="term" value="F:metal ion binding"/>
    <property type="evidence" value="ECO:0007669"/>
    <property type="project" value="UniProtKB-UniRule"/>
</dbReference>
<keyword evidence="11 14" id="KW-0408">Iron</keyword>
<dbReference type="Pfam" id="PF03653">
    <property type="entry name" value="UPF0093"/>
    <property type="match status" value="1"/>
</dbReference>
<evidence type="ECO:0000256" key="6">
    <source>
        <dbReference type="ARBA" id="ARBA00022617"/>
    </source>
</evidence>
<evidence type="ECO:0000256" key="10">
    <source>
        <dbReference type="ARBA" id="ARBA00023002"/>
    </source>
</evidence>
<comment type="function">
    <text evidence="14 15">Catalyzes the oxidation of protoporphyrinogen IX to protoporphyrin IX.</text>
</comment>
<keyword evidence="9 14" id="KW-1133">Transmembrane helix</keyword>
<feature type="transmembrane region" description="Helical" evidence="14">
    <location>
        <begin position="6"/>
        <end position="29"/>
    </location>
</feature>
<keyword evidence="5 14" id="KW-1003">Cell membrane</keyword>
<dbReference type="InterPro" id="IPR005265">
    <property type="entry name" value="HemJ-like"/>
</dbReference>
<dbReference type="PIRSF" id="PIRSF004638">
    <property type="entry name" value="UCP004638"/>
    <property type="match status" value="1"/>
</dbReference>
<protein>
    <recommendedName>
        <fullName evidence="4 14">Protoporphyrinogen IX oxidase</fullName>
        <shortName evidence="14">PPO</shortName>
        <ecNumber evidence="14 15">1.3.99.-</ecNumber>
    </recommendedName>
</protein>
<feature type="transmembrane region" description="Helical" evidence="14">
    <location>
        <begin position="50"/>
        <end position="71"/>
    </location>
</feature>
<dbReference type="HAMAP" id="MF_02239">
    <property type="entry name" value="HemJ"/>
    <property type="match status" value="1"/>
</dbReference>
<comment type="catalytic activity">
    <reaction evidence="13 14 15">
        <text>protoporphyrinogen IX + 3 A = protoporphyrin IX + 3 AH2</text>
        <dbReference type="Rhea" id="RHEA:62000"/>
        <dbReference type="ChEBI" id="CHEBI:13193"/>
        <dbReference type="ChEBI" id="CHEBI:17499"/>
        <dbReference type="ChEBI" id="CHEBI:57306"/>
        <dbReference type="ChEBI" id="CHEBI:57307"/>
    </reaction>
</comment>
<dbReference type="PANTHER" id="PTHR40255:SF1">
    <property type="entry name" value="PROTOPORPHYRINOGEN IX OXIDASE"/>
    <property type="match status" value="1"/>
</dbReference>
<evidence type="ECO:0000256" key="14">
    <source>
        <dbReference type="HAMAP-Rule" id="MF_02239"/>
    </source>
</evidence>
<dbReference type="PANTHER" id="PTHR40255">
    <property type="entry name" value="UPF0093 MEMBRANE PROTEIN SLR1790"/>
    <property type="match status" value="1"/>
</dbReference>
<accession>A0A975NYZ7</accession>
<evidence type="ECO:0000256" key="7">
    <source>
        <dbReference type="ARBA" id="ARBA00022692"/>
    </source>
</evidence>
<evidence type="ECO:0000256" key="12">
    <source>
        <dbReference type="ARBA" id="ARBA00023136"/>
    </source>
</evidence>
<comment type="cofactor">
    <cofactor evidence="14 15">
        <name>heme b</name>
        <dbReference type="ChEBI" id="CHEBI:60344"/>
    </cofactor>
    <text evidence="14 15">Binds 1 heme b (iron(II)-protoporphyrin IX) group per subunit.</text>
</comment>
<keyword evidence="10 14" id="KW-0560">Oxidoreductase</keyword>
<feature type="transmembrane region" description="Helical" evidence="14">
    <location>
        <begin position="119"/>
        <end position="137"/>
    </location>
</feature>
<comment type="subcellular location">
    <subcellularLocation>
        <location evidence="1 14">Cell membrane</location>
        <topology evidence="1 14">Multi-pass membrane protein</topology>
    </subcellularLocation>
</comment>
<feature type="binding site" description="axial binding residue" evidence="14">
    <location>
        <position position="84"/>
    </location>
    <ligand>
        <name>heme</name>
        <dbReference type="ChEBI" id="CHEBI:30413"/>
    </ligand>
    <ligandPart>
        <name>Fe</name>
        <dbReference type="ChEBI" id="CHEBI:18248"/>
    </ligandPart>
</feature>
<evidence type="ECO:0000313" key="16">
    <source>
        <dbReference type="EMBL" id="QWG23560.1"/>
    </source>
</evidence>
<keyword evidence="12 14" id="KW-0472">Membrane</keyword>
<organism evidence="16 17">
    <name type="scientific">Bradyrhizobium sediminis</name>
    <dbReference type="NCBI Taxonomy" id="2840469"/>
    <lineage>
        <taxon>Bacteria</taxon>
        <taxon>Pseudomonadati</taxon>
        <taxon>Pseudomonadota</taxon>
        <taxon>Alphaproteobacteria</taxon>
        <taxon>Hyphomicrobiales</taxon>
        <taxon>Nitrobacteraceae</taxon>
        <taxon>Bradyrhizobium</taxon>
    </lineage>
</organism>
<dbReference type="GO" id="GO:0070818">
    <property type="term" value="F:protoporphyrinogen oxidase activity"/>
    <property type="evidence" value="ECO:0007669"/>
    <property type="project" value="UniProtKB-UniRule"/>
</dbReference>
<evidence type="ECO:0000313" key="17">
    <source>
        <dbReference type="Proteomes" id="UP000676951"/>
    </source>
</evidence>
<name>A0A975NYZ7_9BRAD</name>
<comment type="subunit">
    <text evidence="14">Homodimer.</text>
</comment>
<feature type="transmembrane region" description="Helical" evidence="14">
    <location>
        <begin position="77"/>
        <end position="98"/>
    </location>
</feature>
<dbReference type="AlphaFoldDB" id="A0A975NYZ7"/>
<evidence type="ECO:0000256" key="3">
    <source>
        <dbReference type="ARBA" id="ARBA00006501"/>
    </source>
</evidence>
<dbReference type="NCBIfam" id="TIGR00701">
    <property type="entry name" value="protoporphyrinogen oxidase HemJ"/>
    <property type="match status" value="1"/>
</dbReference>
<reference evidence="16 17" key="1">
    <citation type="submission" date="2021-06" db="EMBL/GenBank/DDBJ databases">
        <title>Bradyrhizobium sp. S2-11-4 Genome sequencing.</title>
        <authorList>
            <person name="Jin L."/>
        </authorList>
    </citation>
    <scope>NUCLEOTIDE SEQUENCE [LARGE SCALE GENOMIC DNA]</scope>
    <source>
        <strain evidence="16 17">S2-11-4</strain>
    </source>
</reference>
<dbReference type="EC" id="1.3.99.-" evidence="14 15"/>
<evidence type="ECO:0000256" key="8">
    <source>
        <dbReference type="ARBA" id="ARBA00022723"/>
    </source>
</evidence>
<proteinExistence type="inferred from homology"/>
<feature type="binding site" description="axial binding residue" evidence="14">
    <location>
        <position position="9"/>
    </location>
    <ligand>
        <name>heme</name>
        <dbReference type="ChEBI" id="CHEBI:30413"/>
    </ligand>
    <ligandPart>
        <name>Fe</name>
        <dbReference type="ChEBI" id="CHEBI:18248"/>
    </ligandPart>
</feature>
<evidence type="ECO:0000256" key="15">
    <source>
        <dbReference type="PIRNR" id="PIRNR004638"/>
    </source>
</evidence>
<keyword evidence="8 14" id="KW-0479">Metal-binding</keyword>
<dbReference type="EMBL" id="CP076136">
    <property type="protein sequence ID" value="QWG23560.1"/>
    <property type="molecule type" value="Genomic_DNA"/>
</dbReference>
<evidence type="ECO:0000256" key="13">
    <source>
        <dbReference type="ARBA" id="ARBA00048390"/>
    </source>
</evidence>
<evidence type="ECO:0000256" key="4">
    <source>
        <dbReference type="ARBA" id="ARBA00017504"/>
    </source>
</evidence>
<keyword evidence="6 14" id="KW-0349">Heme</keyword>
<sequence length="140" mass="16260">MYEWIKALHVIAVISWMAGMLYLPRLFVYHCDAASGSKQSETFKIMERRLLKAIINPAMIIAWLAGLYLAWSGHWLWAGWFHVKFLLVIVLSGVHGFFARWVKDFAADRNTRSQKFYRIINEVPTVLMIGIVVFVIVKPF</sequence>
<evidence type="ECO:0000256" key="1">
    <source>
        <dbReference type="ARBA" id="ARBA00004651"/>
    </source>
</evidence>
<comment type="pathway">
    <text evidence="2 14 15">Porphyrin-containing compound metabolism; protoporphyrin-IX biosynthesis; protoporphyrin-IX from protoporphyrinogen-IX: step 1/1.</text>
</comment>
<gene>
    <name evidence="16" type="primary">hemJ</name>
    <name evidence="16" type="ORF">KMZ93_00990</name>
</gene>
<evidence type="ECO:0000256" key="5">
    <source>
        <dbReference type="ARBA" id="ARBA00022475"/>
    </source>
</evidence>
<keyword evidence="7 14" id="KW-0812">Transmembrane</keyword>
<dbReference type="RefSeq" id="WP_215604312.1">
    <property type="nucleotide sequence ID" value="NZ_CP076136.1"/>
</dbReference>
<evidence type="ECO:0000256" key="9">
    <source>
        <dbReference type="ARBA" id="ARBA00022989"/>
    </source>
</evidence>
<evidence type="ECO:0000256" key="2">
    <source>
        <dbReference type="ARBA" id="ARBA00005073"/>
    </source>
</evidence>
<dbReference type="GO" id="GO:0006782">
    <property type="term" value="P:protoporphyrinogen IX biosynthetic process"/>
    <property type="evidence" value="ECO:0007669"/>
    <property type="project" value="UniProtKB-UniRule"/>
</dbReference>
<dbReference type="GO" id="GO:0005886">
    <property type="term" value="C:plasma membrane"/>
    <property type="evidence" value="ECO:0007669"/>
    <property type="project" value="UniProtKB-SubCell"/>
</dbReference>